<dbReference type="AlphaFoldDB" id="A0A080LZR9"/>
<protein>
    <submittedName>
        <fullName evidence="1">Uncharacterized protein</fullName>
    </submittedName>
</protein>
<name>A0A080LZR9_9PROT</name>
<sequence>MLADAARGGQHVLEIGRTVLVGRRADADELRRPVMHRDGDVGGELHPAISGIALDPLRQTGLMDREAAVVEDLDLALIHIQAEHVVAHFRQAGAGDQANLAGANNGDVPGRKTFLSDRVVVAIAIDQARDARGQRRARREVDPLFEGGGVCASSPPSPQEAAHSPLFLRIWRMS</sequence>
<dbReference type="AntiFam" id="ANF00210">
    <property type="entry name" value="Shadow ORF (opposite tuaD)"/>
</dbReference>
<dbReference type="Proteomes" id="UP000020077">
    <property type="component" value="Unassembled WGS sequence"/>
</dbReference>
<accession>A0A080LZR9</accession>
<organism evidence="1 2">
    <name type="scientific">Candidatus Accumulibacter phosphatis</name>
    <dbReference type="NCBI Taxonomy" id="327160"/>
    <lineage>
        <taxon>Bacteria</taxon>
        <taxon>Pseudomonadati</taxon>
        <taxon>Pseudomonadota</taxon>
        <taxon>Betaproteobacteria</taxon>
        <taxon>Candidatus Accumulibacter</taxon>
    </lineage>
</organism>
<dbReference type="EMBL" id="JDVG02000037">
    <property type="protein sequence ID" value="KFB74428.1"/>
    <property type="molecule type" value="Genomic_DNA"/>
</dbReference>
<evidence type="ECO:0000313" key="1">
    <source>
        <dbReference type="EMBL" id="KFB74428.1"/>
    </source>
</evidence>
<comment type="caution">
    <text evidence="1">The sequence shown here is derived from an EMBL/GenBank/DDBJ whole genome shotgun (WGS) entry which is preliminary data.</text>
</comment>
<gene>
    <name evidence="1" type="ORF">AW09_000267</name>
</gene>
<proteinExistence type="predicted"/>
<reference evidence="1 2" key="1">
    <citation type="submission" date="2014-02" db="EMBL/GenBank/DDBJ databases">
        <title>Expanding our view of genomic diversity in Candidatus Accumulibacter clades.</title>
        <authorList>
            <person name="Skennerton C.T."/>
            <person name="Barr J.J."/>
            <person name="Slater F.R."/>
            <person name="Bond P.L."/>
            <person name="Tyson G.W."/>
        </authorList>
    </citation>
    <scope>NUCLEOTIDE SEQUENCE [LARGE SCALE GENOMIC DNA]</scope>
    <source>
        <strain evidence="2">BA-91</strain>
    </source>
</reference>
<evidence type="ECO:0000313" key="2">
    <source>
        <dbReference type="Proteomes" id="UP000020077"/>
    </source>
</evidence>